<name>A0A2Z7C3A8_9LAMI</name>
<organism evidence="1 2">
    <name type="scientific">Dorcoceras hygrometricum</name>
    <dbReference type="NCBI Taxonomy" id="472368"/>
    <lineage>
        <taxon>Eukaryota</taxon>
        <taxon>Viridiplantae</taxon>
        <taxon>Streptophyta</taxon>
        <taxon>Embryophyta</taxon>
        <taxon>Tracheophyta</taxon>
        <taxon>Spermatophyta</taxon>
        <taxon>Magnoliopsida</taxon>
        <taxon>eudicotyledons</taxon>
        <taxon>Gunneridae</taxon>
        <taxon>Pentapetalae</taxon>
        <taxon>asterids</taxon>
        <taxon>lamiids</taxon>
        <taxon>Lamiales</taxon>
        <taxon>Gesneriaceae</taxon>
        <taxon>Didymocarpoideae</taxon>
        <taxon>Trichosporeae</taxon>
        <taxon>Loxocarpinae</taxon>
        <taxon>Dorcoceras</taxon>
    </lineage>
</organism>
<protein>
    <submittedName>
        <fullName evidence="1">Ras 5</fullName>
    </submittedName>
</protein>
<reference evidence="1 2" key="1">
    <citation type="journal article" date="2015" name="Proc. Natl. Acad. Sci. U.S.A.">
        <title>The resurrection genome of Boea hygrometrica: A blueprint for survival of dehydration.</title>
        <authorList>
            <person name="Xiao L."/>
            <person name="Yang G."/>
            <person name="Zhang L."/>
            <person name="Yang X."/>
            <person name="Zhao S."/>
            <person name="Ji Z."/>
            <person name="Zhou Q."/>
            <person name="Hu M."/>
            <person name="Wang Y."/>
            <person name="Chen M."/>
            <person name="Xu Y."/>
            <person name="Jin H."/>
            <person name="Xiao X."/>
            <person name="Hu G."/>
            <person name="Bao F."/>
            <person name="Hu Y."/>
            <person name="Wan P."/>
            <person name="Li L."/>
            <person name="Deng X."/>
            <person name="Kuang T."/>
            <person name="Xiang C."/>
            <person name="Zhu J.K."/>
            <person name="Oliver M.J."/>
            <person name="He Y."/>
        </authorList>
    </citation>
    <scope>NUCLEOTIDE SEQUENCE [LARGE SCALE GENOMIC DNA]</scope>
    <source>
        <strain evidence="2">cv. XS01</strain>
    </source>
</reference>
<dbReference type="AlphaFoldDB" id="A0A2Z7C3A8"/>
<dbReference type="Proteomes" id="UP000250235">
    <property type="component" value="Unassembled WGS sequence"/>
</dbReference>
<gene>
    <name evidence="1" type="ORF">F511_37325</name>
</gene>
<evidence type="ECO:0000313" key="1">
    <source>
        <dbReference type="EMBL" id="KZV41405.1"/>
    </source>
</evidence>
<accession>A0A2Z7C3A8</accession>
<sequence>MRFVVADFVQAVTCSHLRGIGILVIFAQKDARASGDTALTSPCWDLLATMSSGYKYLIVIVKQI</sequence>
<dbReference type="EMBL" id="KQ999468">
    <property type="protein sequence ID" value="KZV41405.1"/>
    <property type="molecule type" value="Genomic_DNA"/>
</dbReference>
<proteinExistence type="predicted"/>
<evidence type="ECO:0000313" key="2">
    <source>
        <dbReference type="Proteomes" id="UP000250235"/>
    </source>
</evidence>
<keyword evidence="2" id="KW-1185">Reference proteome</keyword>